<sequence length="161" mass="17236">MPEDLCGLPVEQETFEPLFPPGGELAVKKSFSDHARTSLLVGARCLIEVDGERVIESGTTGYDGFDRALFNLGSELAVEDGRDVPGEFNARVWPGLALAQAPCTVSMSPGHNEMESFLVYLQVAHPKNEEQAVEVLSDVIQPYMAAAIEGVPCAEREGSGG</sequence>
<dbReference type="EMBL" id="JBHGBT010000002">
    <property type="protein sequence ID" value="MFB4193476.1"/>
    <property type="molecule type" value="Genomic_DNA"/>
</dbReference>
<name>A0ABV4ZH80_9ACTN</name>
<protein>
    <submittedName>
        <fullName evidence="1">Uncharacterized protein</fullName>
    </submittedName>
</protein>
<accession>A0ABV4ZH80</accession>
<keyword evidence="2" id="KW-1185">Reference proteome</keyword>
<comment type="caution">
    <text evidence="1">The sequence shown here is derived from an EMBL/GenBank/DDBJ whole genome shotgun (WGS) entry which is preliminary data.</text>
</comment>
<gene>
    <name evidence="1" type="ORF">ACE11A_03775</name>
</gene>
<proteinExistence type="predicted"/>
<reference evidence="1 2" key="1">
    <citation type="submission" date="2024-09" db="EMBL/GenBank/DDBJ databases">
        <title>Draft genome sequence of multifaceted antimicrobials producing Streptomyces sp. strain FH1.</title>
        <authorList>
            <person name="Hassan F."/>
            <person name="Ali H."/>
            <person name="Hassan N."/>
            <person name="Nawaz A."/>
        </authorList>
    </citation>
    <scope>NUCLEOTIDE SEQUENCE [LARGE SCALE GENOMIC DNA]</scope>
    <source>
        <strain evidence="1 2">FH1</strain>
    </source>
</reference>
<evidence type="ECO:0000313" key="1">
    <source>
        <dbReference type="EMBL" id="MFB4193476.1"/>
    </source>
</evidence>
<dbReference type="Proteomes" id="UP001577267">
    <property type="component" value="Unassembled WGS sequence"/>
</dbReference>
<organism evidence="1 2">
    <name type="scientific">Streptomyces carpaticus</name>
    <dbReference type="NCBI Taxonomy" id="285558"/>
    <lineage>
        <taxon>Bacteria</taxon>
        <taxon>Bacillati</taxon>
        <taxon>Actinomycetota</taxon>
        <taxon>Actinomycetes</taxon>
        <taxon>Kitasatosporales</taxon>
        <taxon>Streptomycetaceae</taxon>
        <taxon>Streptomyces</taxon>
    </lineage>
</organism>
<evidence type="ECO:0000313" key="2">
    <source>
        <dbReference type="Proteomes" id="UP001577267"/>
    </source>
</evidence>
<dbReference type="RefSeq" id="WP_375061507.1">
    <property type="nucleotide sequence ID" value="NZ_JBHGBT010000002.1"/>
</dbReference>